<keyword evidence="2" id="KW-0614">Plasmid</keyword>
<name>A0ABN4URX9_9HYPH</name>
<organism evidence="2 3">
    <name type="scientific">Methylobacterium phyllosphaerae</name>
    <dbReference type="NCBI Taxonomy" id="418223"/>
    <lineage>
        <taxon>Bacteria</taxon>
        <taxon>Pseudomonadati</taxon>
        <taxon>Pseudomonadota</taxon>
        <taxon>Alphaproteobacteria</taxon>
        <taxon>Hyphomicrobiales</taxon>
        <taxon>Methylobacteriaceae</taxon>
        <taxon>Methylobacterium</taxon>
    </lineage>
</organism>
<reference evidence="2 3" key="1">
    <citation type="submission" date="2016-04" db="EMBL/GenBank/DDBJ databases">
        <title>Complete genome sequencing and analysis of CBMB27, Methylobacterium phyllosphaerae isolated from leaf tissues of rice (Oryza sativa L.).</title>
        <authorList>
            <person name="Lee Y."/>
            <person name="Hwangbo K."/>
            <person name="Chung H."/>
            <person name="Yoo J."/>
            <person name="Kim K.Y."/>
            <person name="Sa T.M."/>
            <person name="Um Y."/>
            <person name="Madhaiyan M."/>
        </authorList>
    </citation>
    <scope>NUCLEOTIDE SEQUENCE [LARGE SCALE GENOMIC DNA]</scope>
    <source>
        <strain evidence="2 3">CBMB27</strain>
        <plasmid evidence="2 3">CBMB27-p1</plasmid>
    </source>
</reference>
<evidence type="ECO:0000313" key="3">
    <source>
        <dbReference type="Proteomes" id="UP000185487"/>
    </source>
</evidence>
<proteinExistence type="predicted"/>
<dbReference type="EMBL" id="CP015368">
    <property type="protein sequence ID" value="APT35008.1"/>
    <property type="molecule type" value="Genomic_DNA"/>
</dbReference>
<dbReference type="Pfam" id="PF13276">
    <property type="entry name" value="HTH_21"/>
    <property type="match status" value="1"/>
</dbReference>
<sequence length="86" mass="9744">MRFRLVDAAKKDFPVARLCKVLDVSPSGYFAWKNRPASTRQREDLVLLAHVRSAFTLSHETYGSPRMTHELREQGLAAGLSSDIRN</sequence>
<keyword evidence="3" id="KW-1185">Reference proteome</keyword>
<dbReference type="InterPro" id="IPR050900">
    <property type="entry name" value="Transposase_IS3/IS150/IS904"/>
</dbReference>
<gene>
    <name evidence="2" type="ORF">MCBMB27_05717</name>
</gene>
<accession>A0ABN4URX9</accession>
<evidence type="ECO:0000313" key="2">
    <source>
        <dbReference type="EMBL" id="APT35008.1"/>
    </source>
</evidence>
<dbReference type="InterPro" id="IPR025948">
    <property type="entry name" value="HTH-like_dom"/>
</dbReference>
<dbReference type="Proteomes" id="UP000185487">
    <property type="component" value="Plasmid CBMB27-p1"/>
</dbReference>
<dbReference type="PANTHER" id="PTHR46889:SF4">
    <property type="entry name" value="TRANSPOSASE INSO FOR INSERTION SEQUENCE ELEMENT IS911B-RELATED"/>
    <property type="match status" value="1"/>
</dbReference>
<feature type="domain" description="HTH-like" evidence="1">
    <location>
        <begin position="43"/>
        <end position="76"/>
    </location>
</feature>
<dbReference type="PANTHER" id="PTHR46889">
    <property type="entry name" value="TRANSPOSASE INSF FOR INSERTION SEQUENCE IS3B-RELATED"/>
    <property type="match status" value="1"/>
</dbReference>
<geneLocation type="plasmid" evidence="2 3">
    <name>CBMB27-p1</name>
</geneLocation>
<evidence type="ECO:0000259" key="1">
    <source>
        <dbReference type="Pfam" id="PF13276"/>
    </source>
</evidence>
<protein>
    <submittedName>
        <fullName evidence="2">Transposase</fullName>
    </submittedName>
</protein>